<dbReference type="EMBL" id="CAADHO010000003">
    <property type="protein sequence ID" value="VFQ44382.1"/>
    <property type="molecule type" value="Genomic_DNA"/>
</dbReference>
<sequence>MITGMDATTGRSITGDAHLRQSIADILSTRKGTRTMRRDYGSDVPRHVDRPLNRSTIVDIVADAAIALEKWEPRIRVERVIPSRVGGRLCLDMEFTRLIDGETITLEGIAL</sequence>
<dbReference type="RefSeq" id="WP_180139767.1">
    <property type="nucleotide sequence ID" value="NZ_CAADHO010000003.1"/>
</dbReference>
<name>A0A4U8YRG6_9BACT</name>
<dbReference type="Pfam" id="PF04965">
    <property type="entry name" value="GPW_gp25"/>
    <property type="match status" value="1"/>
</dbReference>
<evidence type="ECO:0000259" key="1">
    <source>
        <dbReference type="Pfam" id="PF04965"/>
    </source>
</evidence>
<organism evidence="2 3">
    <name type="scientific">Desulfoluna butyratoxydans</name>
    <dbReference type="NCBI Taxonomy" id="231438"/>
    <lineage>
        <taxon>Bacteria</taxon>
        <taxon>Pseudomonadati</taxon>
        <taxon>Thermodesulfobacteriota</taxon>
        <taxon>Desulfobacteria</taxon>
        <taxon>Desulfobacterales</taxon>
        <taxon>Desulfolunaceae</taxon>
        <taxon>Desulfoluna</taxon>
    </lineage>
</organism>
<dbReference type="InterPro" id="IPR007048">
    <property type="entry name" value="IraD/Gp25-like"/>
</dbReference>
<evidence type="ECO:0000313" key="2">
    <source>
        <dbReference type="EMBL" id="VFQ44382.1"/>
    </source>
</evidence>
<reference evidence="2 3" key="1">
    <citation type="submission" date="2019-03" db="EMBL/GenBank/DDBJ databases">
        <authorList>
            <person name="Nijsse B."/>
        </authorList>
    </citation>
    <scope>NUCLEOTIDE SEQUENCE [LARGE SCALE GENOMIC DNA]</scope>
    <source>
        <strain evidence="2">Desulfoluna butyratoxydans MSL71</strain>
    </source>
</reference>
<dbReference type="Proteomes" id="UP000507962">
    <property type="component" value="Unassembled WGS sequence"/>
</dbReference>
<evidence type="ECO:0000313" key="3">
    <source>
        <dbReference type="Proteomes" id="UP000507962"/>
    </source>
</evidence>
<feature type="domain" description="IraD/Gp25-like" evidence="1">
    <location>
        <begin position="15"/>
        <end position="81"/>
    </location>
</feature>
<dbReference type="Gene3D" id="3.10.450.40">
    <property type="match status" value="1"/>
</dbReference>
<gene>
    <name evidence="2" type="ORF">MSL71_20310</name>
</gene>
<protein>
    <submittedName>
        <fullName evidence="2">Gpw/gp25/anti-adapter protein irad</fullName>
    </submittedName>
</protein>
<dbReference type="AlphaFoldDB" id="A0A4U8YRG6"/>
<proteinExistence type="predicted"/>
<dbReference type="SUPFAM" id="SSF160719">
    <property type="entry name" value="gpW/gp25-like"/>
    <property type="match status" value="1"/>
</dbReference>
<accession>A0A4U8YRG6</accession>
<keyword evidence="3" id="KW-1185">Reference proteome</keyword>